<evidence type="ECO:0000256" key="1">
    <source>
        <dbReference type="ARBA" id="ARBA00022741"/>
    </source>
</evidence>
<protein>
    <recommendedName>
        <fullName evidence="8">GED domain-containing protein</fullName>
    </recommendedName>
</protein>
<evidence type="ECO:0000313" key="7">
    <source>
        <dbReference type="Proteomes" id="UP000053259"/>
    </source>
</evidence>
<evidence type="ECO:0000256" key="2">
    <source>
        <dbReference type="ARBA" id="ARBA00023134"/>
    </source>
</evidence>
<dbReference type="OrthoDB" id="415706at2759"/>
<evidence type="ECO:0000259" key="5">
    <source>
        <dbReference type="PROSITE" id="PS51718"/>
    </source>
</evidence>
<dbReference type="STRING" id="253628.A0A0D2AKL6"/>
<dbReference type="GO" id="GO:0016020">
    <property type="term" value="C:membrane"/>
    <property type="evidence" value="ECO:0007669"/>
    <property type="project" value="TreeGrafter"/>
</dbReference>
<dbReference type="PANTHER" id="PTHR11566:SF21">
    <property type="entry name" value="DYNAMIN RELATED PROTEIN 1, ISOFORM A"/>
    <property type="match status" value="1"/>
</dbReference>
<feature type="domain" description="Dynamin-type G" evidence="5">
    <location>
        <begin position="54"/>
        <end position="338"/>
    </location>
</feature>
<feature type="region of interest" description="Disordered" evidence="3">
    <location>
        <begin position="758"/>
        <end position="781"/>
    </location>
</feature>
<dbReference type="PROSITE" id="PS51718">
    <property type="entry name" value="G_DYNAMIN_2"/>
    <property type="match status" value="1"/>
</dbReference>
<dbReference type="HOGENOM" id="CLU_008964_7_3_1"/>
<dbReference type="PRINTS" id="PR00195">
    <property type="entry name" value="DYNAMIN"/>
</dbReference>
<dbReference type="InterPro" id="IPR030381">
    <property type="entry name" value="G_DYNAMIN_dom"/>
</dbReference>
<dbReference type="InterPro" id="IPR045063">
    <property type="entry name" value="Dynamin_N"/>
</dbReference>
<sequence length="781" mass="87257">MSFPFNPHKAAGALRSLTSQSFSEQDTLEGLLGADTNELLNLVDQLRRKGIHEEVPLPQIIVVGDQSSGKSSVLEALSHLQFPRGATLCTTFATKLALRKKQTTSVHVHIVPDKFRPEAERQQLKSWEPDSTELSEFQSIVTSAGKHIRNFGHAQKDSYSNDVLHIEVSGPRYPQLTLVDLPGLTRRPNENQSPDDPGKCREIVESYIADPSTIILAIVDASIELVRQDPFNLIKKYDENGNRTIGVITKPDRASPSIVEDYMDYARNTKLPLKYGWHVLRNRDEESEDWSSEQRDIAEASFFRTSRWGALEATQLGANSLRTALSQHLEQKIRDILPTMIPKIQSTLKSLKTQRDVLGPPRTSVDEQRRHLNRIADDFTSYIRRGMEGRADPELKLIEYTGFSTLRSNINSLNNYFINELRSQPFSSMVLGPPENVSDPLSAVRDFTISDETFQEVKLIHQINQPIGSQRGVVDRNILSSVLLQRVINSGEGSWKDIAEKHIQNVCEAVAKHVRAIVDYTAGNETATNLQLYHIDDELAKKNELLQEKLSELLKPIQQNWGSSTLNLLWDAPHRSLKSSVARANVGKSSGDVESDYELAIRETALHYVIMLGSFLDNVSLLVVEMNMIQDLPNLFNASGVAKMSKEKLHILAAEPGVQQHRRNQLDSKIDDLEQSIKLCREYALGAYKTASKRSADAKLGGYVHDYRFRASPLPLDSDEVTLSPQPIQSNLTSSEAKLAVEHGTKDSVKTSLRGIVSTDNKDDCHSSSSDTSNLSSSNIV</sequence>
<dbReference type="GO" id="GO:0006897">
    <property type="term" value="P:endocytosis"/>
    <property type="evidence" value="ECO:0007669"/>
    <property type="project" value="TreeGrafter"/>
</dbReference>
<dbReference type="GO" id="GO:0003924">
    <property type="term" value="F:GTPase activity"/>
    <property type="evidence" value="ECO:0007669"/>
    <property type="project" value="InterPro"/>
</dbReference>
<accession>A0A0D2AKL6</accession>
<dbReference type="GO" id="GO:0008017">
    <property type="term" value="F:microtubule binding"/>
    <property type="evidence" value="ECO:0007669"/>
    <property type="project" value="TreeGrafter"/>
</dbReference>
<proteinExistence type="predicted"/>
<organism evidence="6 7">
    <name type="scientific">Verruconis gallopava</name>
    <dbReference type="NCBI Taxonomy" id="253628"/>
    <lineage>
        <taxon>Eukaryota</taxon>
        <taxon>Fungi</taxon>
        <taxon>Dikarya</taxon>
        <taxon>Ascomycota</taxon>
        <taxon>Pezizomycotina</taxon>
        <taxon>Dothideomycetes</taxon>
        <taxon>Pleosporomycetidae</taxon>
        <taxon>Venturiales</taxon>
        <taxon>Sympoventuriaceae</taxon>
        <taxon>Verruconis</taxon>
    </lineage>
</organism>
<evidence type="ECO:0000259" key="4">
    <source>
        <dbReference type="PROSITE" id="PS51388"/>
    </source>
</evidence>
<keyword evidence="2" id="KW-0342">GTP-binding</keyword>
<dbReference type="Gene3D" id="3.40.50.300">
    <property type="entry name" value="P-loop containing nucleotide triphosphate hydrolases"/>
    <property type="match status" value="1"/>
</dbReference>
<dbReference type="GO" id="GO:0005874">
    <property type="term" value="C:microtubule"/>
    <property type="evidence" value="ECO:0007669"/>
    <property type="project" value="TreeGrafter"/>
</dbReference>
<dbReference type="VEuPathDB" id="FungiDB:PV09_08835"/>
<feature type="domain" description="GED" evidence="4">
    <location>
        <begin position="597"/>
        <end position="688"/>
    </location>
</feature>
<dbReference type="InParanoid" id="A0A0D2AKL6"/>
<dbReference type="AlphaFoldDB" id="A0A0D2AKL6"/>
<dbReference type="GO" id="GO:0005739">
    <property type="term" value="C:mitochondrion"/>
    <property type="evidence" value="ECO:0007669"/>
    <property type="project" value="TreeGrafter"/>
</dbReference>
<evidence type="ECO:0000256" key="3">
    <source>
        <dbReference type="SAM" id="MobiDB-lite"/>
    </source>
</evidence>
<dbReference type="InterPro" id="IPR001401">
    <property type="entry name" value="Dynamin_GTPase"/>
</dbReference>
<keyword evidence="1" id="KW-0547">Nucleotide-binding</keyword>
<dbReference type="GO" id="GO:0005525">
    <property type="term" value="F:GTP binding"/>
    <property type="evidence" value="ECO:0007669"/>
    <property type="project" value="InterPro"/>
</dbReference>
<dbReference type="RefSeq" id="XP_016209403.1">
    <property type="nucleotide sequence ID" value="XM_016362795.1"/>
</dbReference>
<dbReference type="GO" id="GO:0000266">
    <property type="term" value="P:mitochondrial fission"/>
    <property type="evidence" value="ECO:0007669"/>
    <property type="project" value="TreeGrafter"/>
</dbReference>
<evidence type="ECO:0000313" key="6">
    <source>
        <dbReference type="EMBL" id="KIV99533.1"/>
    </source>
</evidence>
<gene>
    <name evidence="6" type="ORF">PV09_08835</name>
</gene>
<dbReference type="GeneID" id="27316808"/>
<reference evidence="6 7" key="1">
    <citation type="submission" date="2015-01" db="EMBL/GenBank/DDBJ databases">
        <title>The Genome Sequence of Ochroconis gallopava CBS43764.</title>
        <authorList>
            <consortium name="The Broad Institute Genomics Platform"/>
            <person name="Cuomo C."/>
            <person name="de Hoog S."/>
            <person name="Gorbushina A."/>
            <person name="Stielow B."/>
            <person name="Teixiera M."/>
            <person name="Abouelleil A."/>
            <person name="Chapman S.B."/>
            <person name="Priest M."/>
            <person name="Young S.K."/>
            <person name="Wortman J."/>
            <person name="Nusbaum C."/>
            <person name="Birren B."/>
        </authorList>
    </citation>
    <scope>NUCLEOTIDE SEQUENCE [LARGE SCALE GENOMIC DNA]</scope>
    <source>
        <strain evidence="6 7">CBS 43764</strain>
    </source>
</reference>
<keyword evidence="7" id="KW-1185">Reference proteome</keyword>
<dbReference type="EMBL" id="KN847576">
    <property type="protein sequence ID" value="KIV99533.1"/>
    <property type="molecule type" value="Genomic_DNA"/>
</dbReference>
<name>A0A0D2AKL6_9PEZI</name>
<dbReference type="CDD" id="cd08771">
    <property type="entry name" value="DLP_1"/>
    <property type="match status" value="1"/>
</dbReference>
<dbReference type="InterPro" id="IPR022812">
    <property type="entry name" value="Dynamin"/>
</dbReference>
<dbReference type="Pfam" id="PF01031">
    <property type="entry name" value="Dynamin_M"/>
    <property type="match status" value="1"/>
</dbReference>
<dbReference type="InterPro" id="IPR027417">
    <property type="entry name" value="P-loop_NTPase"/>
</dbReference>
<dbReference type="SUPFAM" id="SSF52540">
    <property type="entry name" value="P-loop containing nucleoside triphosphate hydrolases"/>
    <property type="match status" value="1"/>
</dbReference>
<dbReference type="PANTHER" id="PTHR11566">
    <property type="entry name" value="DYNAMIN"/>
    <property type="match status" value="1"/>
</dbReference>
<dbReference type="Proteomes" id="UP000053259">
    <property type="component" value="Unassembled WGS sequence"/>
</dbReference>
<dbReference type="GO" id="GO:0016559">
    <property type="term" value="P:peroxisome fission"/>
    <property type="evidence" value="ECO:0007669"/>
    <property type="project" value="TreeGrafter"/>
</dbReference>
<dbReference type="Pfam" id="PF00350">
    <property type="entry name" value="Dynamin_N"/>
    <property type="match status" value="1"/>
</dbReference>
<dbReference type="PROSITE" id="PS51388">
    <property type="entry name" value="GED"/>
    <property type="match status" value="1"/>
</dbReference>
<dbReference type="InterPro" id="IPR000375">
    <property type="entry name" value="Dynamin_stalk"/>
</dbReference>
<feature type="compositionally biased region" description="Low complexity" evidence="3">
    <location>
        <begin position="767"/>
        <end position="781"/>
    </location>
</feature>
<dbReference type="InterPro" id="IPR020850">
    <property type="entry name" value="GED_dom"/>
</dbReference>
<dbReference type="SMART" id="SM00053">
    <property type="entry name" value="DYNc"/>
    <property type="match status" value="1"/>
</dbReference>
<dbReference type="GO" id="GO:0048312">
    <property type="term" value="P:intracellular distribution of mitochondria"/>
    <property type="evidence" value="ECO:0007669"/>
    <property type="project" value="TreeGrafter"/>
</dbReference>
<evidence type="ECO:0008006" key="8">
    <source>
        <dbReference type="Google" id="ProtNLM"/>
    </source>
</evidence>